<evidence type="ECO:0000256" key="3">
    <source>
        <dbReference type="ARBA" id="ARBA00022741"/>
    </source>
</evidence>
<evidence type="ECO:0000256" key="4">
    <source>
        <dbReference type="ARBA" id="ARBA00022777"/>
    </source>
</evidence>
<name>A0A1M4Y230_9ACTN</name>
<organism evidence="8 9">
    <name type="scientific">Ferrithrix thermotolerans DSM 19514</name>
    <dbReference type="NCBI Taxonomy" id="1121881"/>
    <lineage>
        <taxon>Bacteria</taxon>
        <taxon>Bacillati</taxon>
        <taxon>Actinomycetota</taxon>
        <taxon>Acidimicrobiia</taxon>
        <taxon>Acidimicrobiales</taxon>
        <taxon>Acidimicrobiaceae</taxon>
        <taxon>Ferrithrix</taxon>
    </lineage>
</organism>
<accession>A0A1M4Y230</accession>
<protein>
    <recommendedName>
        <fullName evidence="1 6">4-diphosphocytidyl-2-C-methyl-D-erythritol kinase</fullName>
        <shortName evidence="6">CMK</shortName>
        <ecNumber evidence="6">2.7.1.148</ecNumber>
    </recommendedName>
    <alternativeName>
        <fullName evidence="6">4-(cytidine-5'-diphospho)-2-C-methyl-D-erythritol kinase</fullName>
    </alternativeName>
</protein>
<dbReference type="EMBL" id="FQUL01000051">
    <property type="protein sequence ID" value="SHE99623.1"/>
    <property type="molecule type" value="Genomic_DNA"/>
</dbReference>
<keyword evidence="9" id="KW-1185">Reference proteome</keyword>
<evidence type="ECO:0000256" key="1">
    <source>
        <dbReference type="ARBA" id="ARBA00017473"/>
    </source>
</evidence>
<dbReference type="PANTHER" id="PTHR43527">
    <property type="entry name" value="4-DIPHOSPHOCYTIDYL-2-C-METHYL-D-ERYTHRITOL KINASE, CHLOROPLASTIC"/>
    <property type="match status" value="1"/>
</dbReference>
<dbReference type="STRING" id="1121881.SAMN02745225_02209"/>
<dbReference type="GO" id="GO:0019288">
    <property type="term" value="P:isopentenyl diphosphate biosynthetic process, methylerythritol 4-phosphate pathway"/>
    <property type="evidence" value="ECO:0007669"/>
    <property type="project" value="UniProtKB-UniRule"/>
</dbReference>
<dbReference type="InterPro" id="IPR006204">
    <property type="entry name" value="GHMP_kinase_N_dom"/>
</dbReference>
<dbReference type="Pfam" id="PF00288">
    <property type="entry name" value="GHMP_kinases_N"/>
    <property type="match status" value="1"/>
</dbReference>
<feature type="active site" evidence="6">
    <location>
        <position position="15"/>
    </location>
</feature>
<evidence type="ECO:0000313" key="9">
    <source>
        <dbReference type="Proteomes" id="UP000184295"/>
    </source>
</evidence>
<dbReference type="InterPro" id="IPR014721">
    <property type="entry name" value="Ribsml_uS5_D2-typ_fold_subgr"/>
</dbReference>
<evidence type="ECO:0000256" key="6">
    <source>
        <dbReference type="HAMAP-Rule" id="MF_00061"/>
    </source>
</evidence>
<feature type="domain" description="GHMP kinase N-terminal" evidence="7">
    <location>
        <begin position="80"/>
        <end position="144"/>
    </location>
</feature>
<dbReference type="AlphaFoldDB" id="A0A1M4Y230"/>
<evidence type="ECO:0000313" key="8">
    <source>
        <dbReference type="EMBL" id="SHE99623.1"/>
    </source>
</evidence>
<evidence type="ECO:0000259" key="7">
    <source>
        <dbReference type="Pfam" id="PF00288"/>
    </source>
</evidence>
<proteinExistence type="inferred from homology"/>
<keyword evidence="3 6" id="KW-0547">Nucleotide-binding</keyword>
<evidence type="ECO:0000256" key="2">
    <source>
        <dbReference type="ARBA" id="ARBA00022679"/>
    </source>
</evidence>
<feature type="binding site" evidence="6">
    <location>
        <begin position="102"/>
        <end position="112"/>
    </location>
    <ligand>
        <name>ATP</name>
        <dbReference type="ChEBI" id="CHEBI:30616"/>
    </ligand>
</feature>
<dbReference type="UniPathway" id="UPA00056">
    <property type="reaction ID" value="UER00094"/>
</dbReference>
<feature type="active site" evidence="6">
    <location>
        <position position="136"/>
    </location>
</feature>
<dbReference type="InterPro" id="IPR004424">
    <property type="entry name" value="IspE"/>
</dbReference>
<comment type="function">
    <text evidence="6">Catalyzes the phosphorylation of the position 2 hydroxy group of 4-diphosphocytidyl-2C-methyl-D-erythritol.</text>
</comment>
<dbReference type="EC" id="2.7.1.148" evidence="6"/>
<keyword evidence="4 6" id="KW-0418">Kinase</keyword>
<dbReference type="OrthoDB" id="3173073at2"/>
<gene>
    <name evidence="6" type="primary">ispE</name>
    <name evidence="8" type="ORF">SAMN02745225_02209</name>
</gene>
<reference evidence="9" key="1">
    <citation type="submission" date="2016-11" db="EMBL/GenBank/DDBJ databases">
        <authorList>
            <person name="Varghese N."/>
            <person name="Submissions S."/>
        </authorList>
    </citation>
    <scope>NUCLEOTIDE SEQUENCE [LARGE SCALE GENOMIC DNA]</scope>
    <source>
        <strain evidence="9">DSM 19514</strain>
    </source>
</reference>
<comment type="pathway">
    <text evidence="6">Isoprenoid biosynthesis; isopentenyl diphosphate biosynthesis via DXP pathway; isopentenyl diphosphate from 1-deoxy-D-xylulose 5-phosphate: step 3/6.</text>
</comment>
<dbReference type="RefSeq" id="WP_072792464.1">
    <property type="nucleotide sequence ID" value="NZ_FQUL01000051.1"/>
</dbReference>
<keyword evidence="2 6" id="KW-0808">Transferase</keyword>
<dbReference type="GO" id="GO:0050515">
    <property type="term" value="F:4-(cytidine 5'-diphospho)-2-C-methyl-D-erythritol kinase activity"/>
    <property type="evidence" value="ECO:0007669"/>
    <property type="project" value="UniProtKB-UniRule"/>
</dbReference>
<keyword evidence="5 6" id="KW-0067">ATP-binding</keyword>
<keyword evidence="6" id="KW-0414">Isoprene biosynthesis</keyword>
<comment type="catalytic activity">
    <reaction evidence="6">
        <text>4-CDP-2-C-methyl-D-erythritol + ATP = 4-CDP-2-C-methyl-D-erythritol 2-phosphate + ADP + H(+)</text>
        <dbReference type="Rhea" id="RHEA:18437"/>
        <dbReference type="ChEBI" id="CHEBI:15378"/>
        <dbReference type="ChEBI" id="CHEBI:30616"/>
        <dbReference type="ChEBI" id="CHEBI:57823"/>
        <dbReference type="ChEBI" id="CHEBI:57919"/>
        <dbReference type="ChEBI" id="CHEBI:456216"/>
        <dbReference type="EC" id="2.7.1.148"/>
    </reaction>
</comment>
<sequence length="281" mass="30124">MKDELGSCSALAPAKLTRRLAVVGVRPDGLHLIDAEMVTVSLFDEVRLVDNPAVFDVVDPDGYLTQLEERFGPIPRDNSNLVRKALTALGVRAGVVLTKRIPFGAGLGGGSSDAAAVFRLLGQEDKVDLAASIGADLPFCIRGGRAHVHGFGDLVESLPFVEEEFLLFLSPVLCPTGTIYRLYDEVGSDGSANDLRKAALAASKELSGRFEEICTLIGSEVNLAGSGSTLFLDQSDSDVFDRACELTQVSPNSSTTISLGEYEFVVWRVHSVRGEGSHRRQ</sequence>
<dbReference type="GO" id="GO:0005524">
    <property type="term" value="F:ATP binding"/>
    <property type="evidence" value="ECO:0007669"/>
    <property type="project" value="UniProtKB-UniRule"/>
</dbReference>
<dbReference type="Proteomes" id="UP000184295">
    <property type="component" value="Unassembled WGS sequence"/>
</dbReference>
<evidence type="ECO:0000256" key="5">
    <source>
        <dbReference type="ARBA" id="ARBA00022840"/>
    </source>
</evidence>
<dbReference type="GO" id="GO:0016114">
    <property type="term" value="P:terpenoid biosynthetic process"/>
    <property type="evidence" value="ECO:0007669"/>
    <property type="project" value="InterPro"/>
</dbReference>
<dbReference type="InterPro" id="IPR020568">
    <property type="entry name" value="Ribosomal_Su5_D2-typ_SF"/>
</dbReference>
<comment type="similarity">
    <text evidence="6">Belongs to the GHMP kinase family. IspE subfamily.</text>
</comment>
<dbReference type="HAMAP" id="MF_00061">
    <property type="entry name" value="IspE"/>
    <property type="match status" value="1"/>
</dbReference>
<dbReference type="PANTHER" id="PTHR43527:SF2">
    <property type="entry name" value="4-DIPHOSPHOCYTIDYL-2-C-METHYL-D-ERYTHRITOL KINASE, CHLOROPLASTIC"/>
    <property type="match status" value="1"/>
</dbReference>
<dbReference type="Gene3D" id="3.30.230.10">
    <property type="match status" value="1"/>
</dbReference>
<dbReference type="SUPFAM" id="SSF54211">
    <property type="entry name" value="Ribosomal protein S5 domain 2-like"/>
    <property type="match status" value="1"/>
</dbReference>